<dbReference type="EC" id="2.4.-.-" evidence="2"/>
<dbReference type="RefSeq" id="WP_382387979.1">
    <property type="nucleotide sequence ID" value="NZ_JBHLWI010000035.1"/>
</dbReference>
<reference evidence="2 3" key="1">
    <citation type="submission" date="2024-09" db="EMBL/GenBank/DDBJ databases">
        <authorList>
            <person name="Sun Q."/>
            <person name="Mori K."/>
        </authorList>
    </citation>
    <scope>NUCLEOTIDE SEQUENCE [LARGE SCALE GENOMIC DNA]</scope>
    <source>
        <strain evidence="2 3">CCM 7650</strain>
    </source>
</reference>
<dbReference type="EMBL" id="JBHLWI010000035">
    <property type="protein sequence ID" value="MFC0263493.1"/>
    <property type="molecule type" value="Genomic_DNA"/>
</dbReference>
<organism evidence="2 3">
    <name type="scientific">Fontibacter flavus</name>
    <dbReference type="NCBI Taxonomy" id="654838"/>
    <lineage>
        <taxon>Bacteria</taxon>
        <taxon>Pseudomonadati</taxon>
        <taxon>Bacteroidota</taxon>
        <taxon>Cytophagia</taxon>
        <taxon>Cytophagales</taxon>
        <taxon>Cyclobacteriaceae</taxon>
        <taxon>Fontibacter</taxon>
    </lineage>
</organism>
<dbReference type="PANTHER" id="PTHR45947">
    <property type="entry name" value="SULFOQUINOVOSYL TRANSFERASE SQD2"/>
    <property type="match status" value="1"/>
</dbReference>
<dbReference type="CDD" id="cd03801">
    <property type="entry name" value="GT4_PimA-like"/>
    <property type="match status" value="1"/>
</dbReference>
<dbReference type="Pfam" id="PF00534">
    <property type="entry name" value="Glycos_transf_1"/>
    <property type="match status" value="1"/>
</dbReference>
<evidence type="ECO:0000313" key="2">
    <source>
        <dbReference type="EMBL" id="MFC0263493.1"/>
    </source>
</evidence>
<dbReference type="PANTHER" id="PTHR45947:SF3">
    <property type="entry name" value="SULFOQUINOVOSYL TRANSFERASE SQD2"/>
    <property type="match status" value="1"/>
</dbReference>
<comment type="caution">
    <text evidence="2">The sequence shown here is derived from an EMBL/GenBank/DDBJ whole genome shotgun (WGS) entry which is preliminary data.</text>
</comment>
<gene>
    <name evidence="2" type="ORF">ACFFIP_12450</name>
</gene>
<protein>
    <submittedName>
        <fullName evidence="2">Glycosyltransferase family 4 protein</fullName>
        <ecNumber evidence="2">2.4.-.-</ecNumber>
    </submittedName>
</protein>
<keyword evidence="2" id="KW-0328">Glycosyltransferase</keyword>
<dbReference type="Gene3D" id="3.40.50.2000">
    <property type="entry name" value="Glycogen Phosphorylase B"/>
    <property type="match status" value="2"/>
</dbReference>
<evidence type="ECO:0000259" key="1">
    <source>
        <dbReference type="Pfam" id="PF00534"/>
    </source>
</evidence>
<dbReference type="GO" id="GO:0016757">
    <property type="term" value="F:glycosyltransferase activity"/>
    <property type="evidence" value="ECO:0007669"/>
    <property type="project" value="UniProtKB-KW"/>
</dbReference>
<name>A0ABV6FUE0_9BACT</name>
<keyword evidence="3" id="KW-1185">Reference proteome</keyword>
<dbReference type="Proteomes" id="UP001589797">
    <property type="component" value="Unassembled WGS sequence"/>
</dbReference>
<dbReference type="InterPro" id="IPR001296">
    <property type="entry name" value="Glyco_trans_1"/>
</dbReference>
<evidence type="ECO:0000313" key="3">
    <source>
        <dbReference type="Proteomes" id="UP001589797"/>
    </source>
</evidence>
<dbReference type="InterPro" id="IPR050194">
    <property type="entry name" value="Glycosyltransferase_grp1"/>
</dbReference>
<keyword evidence="2" id="KW-0808">Transferase</keyword>
<feature type="domain" description="Glycosyl transferase family 1" evidence="1">
    <location>
        <begin position="213"/>
        <end position="384"/>
    </location>
</feature>
<accession>A0ABV6FUE0</accession>
<sequence>MKIAFLLESFPNISETWLINQILDLKRRGFQVSIYSLYRSKSELIHEDVVRSGLLDKTWYFFIPKESNKLKVLRELLVFIFKNSGNFTFRKLNFGIKALASRKIEKLFFLNYLFQKELDESEIVHAHYGDQGIIACKMSKAGFLKKSKIVISFHGHDIFPYRLEYFKINYKIFNEFSNHLIVNSKYSFSLLKAIDDFKNVSILPVGLNTSKFKPVATFDSKVVRLVFVGRLIYLKGADFALDIMNKLRAEVEGIKLVIIGDGELKETIIQKIKNLKLENYVELLGSLTQQEVIAQLTRSDIFLYPARNDPFFKGSETQGLVIQEAQSMGLPVVCSDVGGIKYGLKDGITGFLVNEYDLDGFVEKLKFLVKNPLIRREMGDLGRKYIVENFDSKVLGEKLIGIYKNVLNDN</sequence>
<dbReference type="SUPFAM" id="SSF53756">
    <property type="entry name" value="UDP-Glycosyltransferase/glycogen phosphorylase"/>
    <property type="match status" value="1"/>
</dbReference>
<proteinExistence type="predicted"/>